<dbReference type="PROSITE" id="PS50263">
    <property type="entry name" value="CN_HYDROLASE"/>
    <property type="match status" value="1"/>
</dbReference>
<evidence type="ECO:0000313" key="4">
    <source>
        <dbReference type="Proteomes" id="UP000829069"/>
    </source>
</evidence>
<evidence type="ECO:0000313" key="3">
    <source>
        <dbReference type="EMBL" id="UNK47102.1"/>
    </source>
</evidence>
<accession>A0ABY3WFI9</accession>
<name>A0ABY3WFI9_9MICC</name>
<reference evidence="3 4" key="1">
    <citation type="submission" date="2022-03" db="EMBL/GenBank/DDBJ databases">
        <title>Isotopic signatures of nitrous oxide derived from detoxification processes.</title>
        <authorList>
            <person name="Behrendt U."/>
            <person name="Buchen C."/>
            <person name="Well R."/>
            <person name="Ulrich A."/>
            <person name="Rohe L."/>
            <person name="Kolb S."/>
            <person name="Schloter M."/>
            <person name="Horn M.A."/>
            <person name="Augustin J."/>
        </authorList>
    </citation>
    <scope>NUCLEOTIDE SEQUENCE [LARGE SCALE GENOMIC DNA]</scope>
    <source>
        <strain evidence="3 4">S4-C24</strain>
    </source>
</reference>
<dbReference type="Proteomes" id="UP000829069">
    <property type="component" value="Chromosome"/>
</dbReference>
<dbReference type="InterPro" id="IPR036526">
    <property type="entry name" value="C-N_Hydrolase_sf"/>
</dbReference>
<gene>
    <name evidence="3" type="ORF">MNQ99_07100</name>
</gene>
<keyword evidence="3" id="KW-0378">Hydrolase</keyword>
<dbReference type="EMBL" id="CP093326">
    <property type="protein sequence ID" value="UNK47102.1"/>
    <property type="molecule type" value="Genomic_DNA"/>
</dbReference>
<dbReference type="RefSeq" id="WP_241914933.1">
    <property type="nucleotide sequence ID" value="NZ_CP093326.1"/>
</dbReference>
<sequence>MEMRMPPGGLRVAAVQAEPVWFDLAATVDLTIHLIERAASKEAKLVVFPELWLPGYPFHAWFDHDPNTFDIMNRLRSESLTLGHAAHKRIENAAATGNIHVVVGFSERCNDEFYIAQMLIGRDGRTLMTRRKLRPTGPESRIFGSGNAEEDLKVVPTELGNLGALNCNEHRRPLLRHTLMAQGEEIHVASWPSHALMPNSIPMSAATSLRFSRQYAIEGGVYVLAPTMVVGAKFWARVPIADSNRHLLENGHGATRIIDPDGQNVCEPMGPADEGLLLADLESSRLYRTFEADPLNETNNVPLGHK</sequence>
<protein>
    <submittedName>
        <fullName evidence="3">Carbon-nitrogen hydrolase family protein</fullName>
    </submittedName>
</protein>
<organism evidence="3 4">
    <name type="scientific">Arthrobacter sulfonylureivorans</name>
    <dbReference type="NCBI Taxonomy" id="2486855"/>
    <lineage>
        <taxon>Bacteria</taxon>
        <taxon>Bacillati</taxon>
        <taxon>Actinomycetota</taxon>
        <taxon>Actinomycetes</taxon>
        <taxon>Micrococcales</taxon>
        <taxon>Micrococcaceae</taxon>
        <taxon>Arthrobacter</taxon>
    </lineage>
</organism>
<evidence type="ECO:0000259" key="2">
    <source>
        <dbReference type="PROSITE" id="PS50263"/>
    </source>
</evidence>
<keyword evidence="4" id="KW-1185">Reference proteome</keyword>
<dbReference type="SUPFAM" id="SSF56317">
    <property type="entry name" value="Carbon-nitrogen hydrolase"/>
    <property type="match status" value="1"/>
</dbReference>
<comment type="similarity">
    <text evidence="1">Belongs to the carbon-nitrogen hydrolase superfamily. Nitrilase family.</text>
</comment>
<dbReference type="Pfam" id="PF00795">
    <property type="entry name" value="CN_hydrolase"/>
    <property type="match status" value="1"/>
</dbReference>
<proteinExistence type="inferred from homology"/>
<dbReference type="GO" id="GO:0016787">
    <property type="term" value="F:hydrolase activity"/>
    <property type="evidence" value="ECO:0007669"/>
    <property type="project" value="UniProtKB-KW"/>
</dbReference>
<dbReference type="CDD" id="cd07564">
    <property type="entry name" value="nitrilases_CHs"/>
    <property type="match status" value="1"/>
</dbReference>
<dbReference type="InterPro" id="IPR003010">
    <property type="entry name" value="C-N_Hydrolase"/>
</dbReference>
<feature type="domain" description="CN hydrolase" evidence="2">
    <location>
        <begin position="10"/>
        <end position="283"/>
    </location>
</feature>
<dbReference type="PANTHER" id="PTHR46044">
    <property type="entry name" value="NITRILASE"/>
    <property type="match status" value="1"/>
</dbReference>
<dbReference type="Gene3D" id="3.60.110.10">
    <property type="entry name" value="Carbon-nitrogen hydrolase"/>
    <property type="match status" value="1"/>
</dbReference>
<dbReference type="InterPro" id="IPR044149">
    <property type="entry name" value="Nitrilases_CHs"/>
</dbReference>
<dbReference type="PANTHER" id="PTHR46044:SF1">
    <property type="entry name" value="CN HYDROLASE DOMAIN-CONTAINING PROTEIN"/>
    <property type="match status" value="1"/>
</dbReference>
<evidence type="ECO:0000256" key="1">
    <source>
        <dbReference type="ARBA" id="ARBA00008129"/>
    </source>
</evidence>